<keyword evidence="1" id="KW-1133">Transmembrane helix</keyword>
<keyword evidence="1" id="KW-0472">Membrane</keyword>
<gene>
    <name evidence="2" type="ORF">AB6T85_22545</name>
</gene>
<protein>
    <submittedName>
        <fullName evidence="2">Uncharacterized protein</fullName>
    </submittedName>
</protein>
<evidence type="ECO:0000313" key="2">
    <source>
        <dbReference type="EMBL" id="MEY8773187.1"/>
    </source>
</evidence>
<reference evidence="2 3" key="1">
    <citation type="submission" date="2024-07" db="EMBL/GenBank/DDBJ databases">
        <authorList>
            <person name="Hebao G."/>
        </authorList>
    </citation>
    <scope>NUCLEOTIDE SEQUENCE [LARGE SCALE GENOMIC DNA]</scope>
    <source>
        <strain evidence="2 3">ACCC 02193</strain>
    </source>
</reference>
<keyword evidence="3" id="KW-1185">Reference proteome</keyword>
<accession>A0ABV4EE21</accession>
<feature type="transmembrane region" description="Helical" evidence="1">
    <location>
        <begin position="20"/>
        <end position="38"/>
    </location>
</feature>
<organism evidence="2 3">
    <name type="scientific">Erwinia aeris</name>
    <dbReference type="NCBI Taxonomy" id="3239803"/>
    <lineage>
        <taxon>Bacteria</taxon>
        <taxon>Pseudomonadati</taxon>
        <taxon>Pseudomonadota</taxon>
        <taxon>Gammaproteobacteria</taxon>
        <taxon>Enterobacterales</taxon>
        <taxon>Erwiniaceae</taxon>
        <taxon>Erwinia</taxon>
    </lineage>
</organism>
<name>A0ABV4EE21_9GAMM</name>
<dbReference type="EMBL" id="JBGFFX010000019">
    <property type="protein sequence ID" value="MEY8773187.1"/>
    <property type="molecule type" value="Genomic_DNA"/>
</dbReference>
<sequence>MNTNFSERLQSLIPIDDGTWFVAGALLLGIVWCSWAIIRQVEREEKERQAASWREREVRALETLARQAEKDEQGKRS</sequence>
<proteinExistence type="predicted"/>
<comment type="caution">
    <text evidence="2">The sequence shown here is derived from an EMBL/GenBank/DDBJ whole genome shotgun (WGS) entry which is preliminary data.</text>
</comment>
<dbReference type="RefSeq" id="WP_369896818.1">
    <property type="nucleotide sequence ID" value="NZ_JBGFFX010000019.1"/>
</dbReference>
<evidence type="ECO:0000256" key="1">
    <source>
        <dbReference type="SAM" id="Phobius"/>
    </source>
</evidence>
<dbReference type="Proteomes" id="UP001565243">
    <property type="component" value="Unassembled WGS sequence"/>
</dbReference>
<keyword evidence="1" id="KW-0812">Transmembrane</keyword>
<evidence type="ECO:0000313" key="3">
    <source>
        <dbReference type="Proteomes" id="UP001565243"/>
    </source>
</evidence>